<protein>
    <recommendedName>
        <fullName evidence="3">2'-5' RNA ligase family protein</fullName>
    </recommendedName>
</protein>
<proteinExistence type="predicted"/>
<reference evidence="1 2" key="1">
    <citation type="journal article" date="2024" name="Nat. Commun.">
        <title>Phylogenomics reveals the evolutionary origins of lichenization in chlorophyte algae.</title>
        <authorList>
            <person name="Puginier C."/>
            <person name="Libourel C."/>
            <person name="Otte J."/>
            <person name="Skaloud P."/>
            <person name="Haon M."/>
            <person name="Grisel S."/>
            <person name="Petersen M."/>
            <person name="Berrin J.G."/>
            <person name="Delaux P.M."/>
            <person name="Dal Grande F."/>
            <person name="Keller J."/>
        </authorList>
    </citation>
    <scope>NUCLEOTIDE SEQUENCE [LARGE SCALE GENOMIC DNA]</scope>
    <source>
        <strain evidence="1 2">SAG 2036</strain>
    </source>
</reference>
<dbReference type="EMBL" id="JALJOQ010000078">
    <property type="protein sequence ID" value="KAK9800912.1"/>
    <property type="molecule type" value="Genomic_DNA"/>
</dbReference>
<dbReference type="Pfam" id="PF07823">
    <property type="entry name" value="CPDase"/>
    <property type="match status" value="1"/>
</dbReference>
<accession>A0AAW1P0S0</accession>
<evidence type="ECO:0008006" key="3">
    <source>
        <dbReference type="Google" id="ProtNLM"/>
    </source>
</evidence>
<gene>
    <name evidence="1" type="ORF">WJX73_010260</name>
</gene>
<dbReference type="Gene3D" id="3.90.1140.10">
    <property type="entry name" value="Cyclic phosphodiesterase"/>
    <property type="match status" value="1"/>
</dbReference>
<dbReference type="Proteomes" id="UP001465755">
    <property type="component" value="Unassembled WGS sequence"/>
</dbReference>
<comment type="caution">
    <text evidence="1">The sequence shown here is derived from an EMBL/GenBank/DDBJ whole genome shotgun (WGS) entry which is preliminary data.</text>
</comment>
<dbReference type="GO" id="GO:0009187">
    <property type="term" value="P:cyclic nucleotide metabolic process"/>
    <property type="evidence" value="ECO:0007669"/>
    <property type="project" value="TreeGrafter"/>
</dbReference>
<dbReference type="SUPFAM" id="SSF55144">
    <property type="entry name" value="LigT-like"/>
    <property type="match status" value="1"/>
</dbReference>
<evidence type="ECO:0000313" key="1">
    <source>
        <dbReference type="EMBL" id="KAK9800912.1"/>
    </source>
</evidence>
<dbReference type="PANTHER" id="PTHR28141">
    <property type="entry name" value="2',3'-CYCLIC-NUCLEOTIDE 3'-PHOSPHODIESTERASE"/>
    <property type="match status" value="1"/>
</dbReference>
<organism evidence="1 2">
    <name type="scientific">Symbiochloris irregularis</name>
    <dbReference type="NCBI Taxonomy" id="706552"/>
    <lineage>
        <taxon>Eukaryota</taxon>
        <taxon>Viridiplantae</taxon>
        <taxon>Chlorophyta</taxon>
        <taxon>core chlorophytes</taxon>
        <taxon>Trebouxiophyceae</taxon>
        <taxon>Trebouxiales</taxon>
        <taxon>Trebouxiaceae</taxon>
        <taxon>Symbiochloris</taxon>
    </lineage>
</organism>
<dbReference type="GO" id="GO:0004113">
    <property type="term" value="F:2',3'-cyclic-nucleotide 3'-phosphodiesterase activity"/>
    <property type="evidence" value="ECO:0007669"/>
    <property type="project" value="TreeGrafter"/>
</dbReference>
<sequence>MSTSFSLWVQPKGEARHHLEQEIKHLAQSHGGPCFEAHVTILVFEARDEPEALQVLASVAQNSRPYHIRFQEVSHGSSYYQCIYLLCKQEQATMSINTIAREHCSRPIAQNSGYMPHLSLLYSDADEQARSRIVEQEKTRLQSDSGAMKISGFAVDSLHLWQTPAGDCGGWRHIAEEQLSSPNDRT</sequence>
<dbReference type="InterPro" id="IPR012386">
    <property type="entry name" value="Cyclic-nucl_3Pdiesterase"/>
</dbReference>
<dbReference type="AlphaFoldDB" id="A0AAW1P0S0"/>
<dbReference type="InterPro" id="IPR009097">
    <property type="entry name" value="Cyclic_Pdiesterase"/>
</dbReference>
<dbReference type="PANTHER" id="PTHR28141:SF1">
    <property type="entry name" value="2',3'-CYCLIC-NUCLEOTIDE 3'-PHOSPHODIESTERASE"/>
    <property type="match status" value="1"/>
</dbReference>
<keyword evidence="2" id="KW-1185">Reference proteome</keyword>
<name>A0AAW1P0S0_9CHLO</name>
<evidence type="ECO:0000313" key="2">
    <source>
        <dbReference type="Proteomes" id="UP001465755"/>
    </source>
</evidence>